<name>A0A2H0YNB6_9BACT</name>
<evidence type="ECO:0000313" key="2">
    <source>
        <dbReference type="Proteomes" id="UP000231472"/>
    </source>
</evidence>
<dbReference type="AlphaFoldDB" id="A0A2H0YNB6"/>
<dbReference type="Proteomes" id="UP000231472">
    <property type="component" value="Unassembled WGS sequence"/>
</dbReference>
<evidence type="ECO:0000313" key="1">
    <source>
        <dbReference type="EMBL" id="PIS39991.1"/>
    </source>
</evidence>
<accession>A0A2H0YNB6</accession>
<reference evidence="2" key="1">
    <citation type="submission" date="2017-09" db="EMBL/GenBank/DDBJ databases">
        <title>Depth-based differentiation of microbial function through sediment-hosted aquifers and enrichment of novel symbionts in the deep terrestrial subsurface.</title>
        <authorList>
            <person name="Probst A.J."/>
            <person name="Ladd B."/>
            <person name="Jarett J.K."/>
            <person name="Geller-Mcgrath D.E."/>
            <person name="Sieber C.M.K."/>
            <person name="Emerson J.B."/>
            <person name="Anantharaman K."/>
            <person name="Thomas B.C."/>
            <person name="Malmstrom R."/>
            <person name="Stieglmeier M."/>
            <person name="Klingl A."/>
            <person name="Woyke T."/>
            <person name="Ryan C.M."/>
            <person name="Banfield J.F."/>
        </authorList>
    </citation>
    <scope>NUCLEOTIDE SEQUENCE [LARGE SCALE GENOMIC DNA]</scope>
</reference>
<gene>
    <name evidence="1" type="ORF">COT32_02140</name>
</gene>
<dbReference type="EMBL" id="PEYC01000042">
    <property type="protein sequence ID" value="PIS39991.1"/>
    <property type="molecule type" value="Genomic_DNA"/>
</dbReference>
<sequence>MPKVIFRYDFKKDAWSWVVFARRKSKIYGLKNRLDFIHFKLLKKIKNKNKKSAEKLVYDYLINNPKKKIRKIVIRQEMSVLRDIWRKLENKFLKRLEKITQKPIFTSNFRCYFTTGFMCPYNEKENWFMVSMWHSIPMNITTICHEISHLQFLYYYKEYCQKFLSEKQVEDLKEALTFLLNTDFNDLILSRDVGYPIHKKLRVKLEKAWKKEKNFKKFLDKAIEIVKNK</sequence>
<organism evidence="1 2">
    <name type="scientific">Candidatus Nealsonbacteria bacterium CG08_land_8_20_14_0_20_36_22</name>
    <dbReference type="NCBI Taxonomy" id="1974704"/>
    <lineage>
        <taxon>Bacteria</taxon>
        <taxon>Candidatus Nealsoniibacteriota</taxon>
    </lineage>
</organism>
<proteinExistence type="predicted"/>
<protein>
    <submittedName>
        <fullName evidence="1">Uncharacterized protein</fullName>
    </submittedName>
</protein>
<comment type="caution">
    <text evidence="1">The sequence shown here is derived from an EMBL/GenBank/DDBJ whole genome shotgun (WGS) entry which is preliminary data.</text>
</comment>